<dbReference type="PANTHER" id="PTHR42904">
    <property type="entry name" value="NUDIX HYDROLASE, NUDC SUBFAMILY"/>
    <property type="match status" value="1"/>
</dbReference>
<dbReference type="CDD" id="cd03429">
    <property type="entry name" value="NUDIX_NADH_pyrophosphatase_Nudt13"/>
    <property type="match status" value="1"/>
</dbReference>
<dbReference type="InterPro" id="IPR020084">
    <property type="entry name" value="NUDIX_hydrolase_CS"/>
</dbReference>
<protein>
    <submittedName>
        <fullName evidence="7">NAD(+) diphosphatase</fullName>
        <ecNumber evidence="7">3.6.1.22</ecNumber>
    </submittedName>
</protein>
<evidence type="ECO:0000256" key="4">
    <source>
        <dbReference type="ARBA" id="ARBA00022842"/>
    </source>
</evidence>
<dbReference type="InterPro" id="IPR000086">
    <property type="entry name" value="NUDIX_hydrolase_dom"/>
</dbReference>
<sequence length="322" mass="34790">MDLSQLAFRTGGLERAAHLRTEWETLWPKARILPMWRGRPLVAGTTGKGGTLRLCLVASDHPIAALQTAEPLFLGQDATSPLFAADISGWSPEDTARDGGPGDPGEAQPAPAIGDLPDDARFPDMRGILMGLTAYEGELAATARGIIEWHRSHGFCASCGAKSNVSQAGWRRDCPACGKMHFPRTDPVVIMLITHGNSILMGRSPGWPDRMYSLLAGFMEPGETIESAVAREVAEEVGLQIGPVRIFASQPWPFPASLMIGCAAEALSRDMHVDPVEIEDALWITREDLADVFADTHPVIRRPRSGAIAQVLMKNWLAGTLP</sequence>
<feature type="domain" description="Nudix hydrolase" evidence="6">
    <location>
        <begin position="183"/>
        <end position="307"/>
    </location>
</feature>
<reference evidence="7 8" key="1">
    <citation type="submission" date="2021-05" db="EMBL/GenBank/DDBJ databases">
        <title>Culturable bacteria isolated from Daya Bay.</title>
        <authorList>
            <person name="Zheng W."/>
            <person name="Yu S."/>
            <person name="Huang Y."/>
        </authorList>
    </citation>
    <scope>NUCLEOTIDE SEQUENCE [LARGE SCALE GENOMIC DNA]</scope>
    <source>
        <strain evidence="7 8">DP4N28-5</strain>
    </source>
</reference>
<keyword evidence="8" id="KW-1185">Reference proteome</keyword>
<dbReference type="Pfam" id="PF09297">
    <property type="entry name" value="Zn_ribbon_NUD"/>
    <property type="match status" value="1"/>
</dbReference>
<dbReference type="RefSeq" id="WP_218390404.1">
    <property type="nucleotide sequence ID" value="NZ_JAHUZE010000001.1"/>
</dbReference>
<dbReference type="InterPro" id="IPR049734">
    <property type="entry name" value="NudC-like_C"/>
</dbReference>
<proteinExistence type="predicted"/>
<accession>A0ABS6SZH0</accession>
<dbReference type="Pfam" id="PF00293">
    <property type="entry name" value="NUDIX"/>
    <property type="match status" value="1"/>
</dbReference>
<dbReference type="GO" id="GO:0016787">
    <property type="term" value="F:hydrolase activity"/>
    <property type="evidence" value="ECO:0007669"/>
    <property type="project" value="UniProtKB-KW"/>
</dbReference>
<keyword evidence="4" id="KW-0460">Magnesium</keyword>
<dbReference type="PROSITE" id="PS00893">
    <property type="entry name" value="NUDIX_BOX"/>
    <property type="match status" value="1"/>
</dbReference>
<dbReference type="PROSITE" id="PS51462">
    <property type="entry name" value="NUDIX"/>
    <property type="match status" value="1"/>
</dbReference>
<gene>
    <name evidence="7" type="primary">nudC</name>
    <name evidence="7" type="ORF">KJP28_01190</name>
</gene>
<dbReference type="Proteomes" id="UP000756530">
    <property type="component" value="Unassembled WGS sequence"/>
</dbReference>
<dbReference type="EC" id="3.6.1.22" evidence="7"/>
<dbReference type="InterPro" id="IPR015375">
    <property type="entry name" value="NADH_PPase-like_N"/>
</dbReference>
<evidence type="ECO:0000256" key="2">
    <source>
        <dbReference type="ARBA" id="ARBA00022723"/>
    </source>
</evidence>
<keyword evidence="3 7" id="KW-0378">Hydrolase</keyword>
<evidence type="ECO:0000256" key="1">
    <source>
        <dbReference type="ARBA" id="ARBA00001946"/>
    </source>
</evidence>
<dbReference type="Pfam" id="PF09296">
    <property type="entry name" value="NUDIX-like"/>
    <property type="match status" value="1"/>
</dbReference>
<dbReference type="EMBL" id="JAHUZE010000001">
    <property type="protein sequence ID" value="MBV7377522.1"/>
    <property type="molecule type" value="Genomic_DNA"/>
</dbReference>
<feature type="region of interest" description="Disordered" evidence="5">
    <location>
        <begin position="86"/>
        <end position="118"/>
    </location>
</feature>
<comment type="caution">
    <text evidence="7">The sequence shown here is derived from an EMBL/GenBank/DDBJ whole genome shotgun (WGS) entry which is preliminary data.</text>
</comment>
<dbReference type="InterPro" id="IPR015376">
    <property type="entry name" value="Znr_NADH_PPase"/>
</dbReference>
<organism evidence="7 8">
    <name type="scientific">Maritimibacter dapengensis</name>
    <dbReference type="NCBI Taxonomy" id="2836868"/>
    <lineage>
        <taxon>Bacteria</taxon>
        <taxon>Pseudomonadati</taxon>
        <taxon>Pseudomonadota</taxon>
        <taxon>Alphaproteobacteria</taxon>
        <taxon>Rhodobacterales</taxon>
        <taxon>Roseobacteraceae</taxon>
        <taxon>Maritimibacter</taxon>
    </lineage>
</organism>
<dbReference type="PANTHER" id="PTHR42904:SF6">
    <property type="entry name" value="NAD-CAPPED RNA HYDROLASE NUDT12"/>
    <property type="match status" value="1"/>
</dbReference>
<name>A0ABS6SZH0_9RHOB</name>
<comment type="cofactor">
    <cofactor evidence="1">
        <name>Mg(2+)</name>
        <dbReference type="ChEBI" id="CHEBI:18420"/>
    </cofactor>
</comment>
<evidence type="ECO:0000259" key="6">
    <source>
        <dbReference type="PROSITE" id="PS51462"/>
    </source>
</evidence>
<evidence type="ECO:0000313" key="8">
    <source>
        <dbReference type="Proteomes" id="UP000756530"/>
    </source>
</evidence>
<dbReference type="NCBIfam" id="NF001299">
    <property type="entry name" value="PRK00241.1"/>
    <property type="match status" value="1"/>
</dbReference>
<evidence type="ECO:0000256" key="5">
    <source>
        <dbReference type="SAM" id="MobiDB-lite"/>
    </source>
</evidence>
<keyword evidence="2" id="KW-0479">Metal-binding</keyword>
<evidence type="ECO:0000313" key="7">
    <source>
        <dbReference type="EMBL" id="MBV7377522.1"/>
    </source>
</evidence>
<evidence type="ECO:0000256" key="3">
    <source>
        <dbReference type="ARBA" id="ARBA00022801"/>
    </source>
</evidence>
<dbReference type="InterPro" id="IPR050241">
    <property type="entry name" value="NAD-cap_RNA_hydrolase_NudC"/>
</dbReference>